<gene>
    <name evidence="3" type="ORF">W5A_09695</name>
</gene>
<dbReference type="PATRIC" id="fig|946077.3.peg.1953"/>
<name>I0WBR2_9FLAO</name>
<dbReference type="STRING" id="946077.W5A_09695"/>
<keyword evidence="3" id="KW-0548">Nucleotidyltransferase</keyword>
<dbReference type="PANTHER" id="PTHR34047">
    <property type="entry name" value="NUCLEAR INTRON MATURASE 1, MITOCHONDRIAL-RELATED"/>
    <property type="match status" value="1"/>
</dbReference>
<dbReference type="Pfam" id="PF00078">
    <property type="entry name" value="RVT_1"/>
    <property type="match status" value="1"/>
</dbReference>
<dbReference type="EMBL" id="AJJU01000017">
    <property type="protein sequence ID" value="EID73828.1"/>
    <property type="molecule type" value="Genomic_DNA"/>
</dbReference>
<dbReference type="eggNOG" id="COG3344">
    <property type="taxonomic scope" value="Bacteria"/>
</dbReference>
<feature type="domain" description="Reverse transcriptase" evidence="2">
    <location>
        <begin position="65"/>
        <end position="116"/>
    </location>
</feature>
<dbReference type="Proteomes" id="UP000005938">
    <property type="component" value="Unassembled WGS sequence"/>
</dbReference>
<evidence type="ECO:0000313" key="4">
    <source>
        <dbReference type="Proteomes" id="UP000005938"/>
    </source>
</evidence>
<proteinExistence type="inferred from homology"/>
<sequence>MIENVLKNENLQQAYQRIFVNKGASGVDGKSVNDLLSDLQKHQKVYIQSIREGNYQSAPILGIEIPKSNGKTRLLGVPTVVDRVFQQAIQQVLQPIFEQDFQTHSYGFRPKRNAHQAMHQSFIGHCL</sequence>
<comment type="similarity">
    <text evidence="1">Belongs to the bacterial reverse transcriptase family.</text>
</comment>
<evidence type="ECO:0000259" key="2">
    <source>
        <dbReference type="Pfam" id="PF00078"/>
    </source>
</evidence>
<organism evidence="3 4">
    <name type="scientific">Imtechella halotolerans K1</name>
    <dbReference type="NCBI Taxonomy" id="946077"/>
    <lineage>
        <taxon>Bacteria</taxon>
        <taxon>Pseudomonadati</taxon>
        <taxon>Bacteroidota</taxon>
        <taxon>Flavobacteriia</taxon>
        <taxon>Flavobacteriales</taxon>
        <taxon>Flavobacteriaceae</taxon>
        <taxon>Imtechella</taxon>
    </lineage>
</organism>
<accession>I0WBR2</accession>
<dbReference type="PANTHER" id="PTHR34047:SF8">
    <property type="entry name" value="PROTEIN YKFC"/>
    <property type="match status" value="1"/>
</dbReference>
<dbReference type="SUPFAM" id="SSF56672">
    <property type="entry name" value="DNA/RNA polymerases"/>
    <property type="match status" value="1"/>
</dbReference>
<dbReference type="InterPro" id="IPR000477">
    <property type="entry name" value="RT_dom"/>
</dbReference>
<protein>
    <submittedName>
        <fullName evidence="3">RNA-directed DNA polymerase</fullName>
    </submittedName>
</protein>
<dbReference type="AlphaFoldDB" id="I0WBR2"/>
<dbReference type="InterPro" id="IPR043502">
    <property type="entry name" value="DNA/RNA_pol_sf"/>
</dbReference>
<dbReference type="GO" id="GO:0003964">
    <property type="term" value="F:RNA-directed DNA polymerase activity"/>
    <property type="evidence" value="ECO:0007669"/>
    <property type="project" value="UniProtKB-KW"/>
</dbReference>
<reference evidence="3 4" key="1">
    <citation type="journal article" date="2012" name="J. Bacteriol.">
        <title>Genome Sequence of the Halotolerant Bacterium Imtechella halotolerans K1T.</title>
        <authorList>
            <person name="Kumar S."/>
            <person name="Vikram S."/>
            <person name="Subramanian S."/>
            <person name="Raghava G.P."/>
            <person name="Pinnaka A.K."/>
        </authorList>
    </citation>
    <scope>NUCLEOTIDE SEQUENCE [LARGE SCALE GENOMIC DNA]</scope>
    <source>
        <strain evidence="3 4">K1</strain>
    </source>
</reference>
<evidence type="ECO:0000313" key="3">
    <source>
        <dbReference type="EMBL" id="EID73828.1"/>
    </source>
</evidence>
<keyword evidence="3" id="KW-0695">RNA-directed DNA polymerase</keyword>
<keyword evidence="3" id="KW-0808">Transferase</keyword>
<comment type="caution">
    <text evidence="3">The sequence shown here is derived from an EMBL/GenBank/DDBJ whole genome shotgun (WGS) entry which is preliminary data.</text>
</comment>
<dbReference type="InterPro" id="IPR051083">
    <property type="entry name" value="GrpII_Intron_Splice-Mob/Def"/>
</dbReference>
<keyword evidence="4" id="KW-1185">Reference proteome</keyword>
<evidence type="ECO:0000256" key="1">
    <source>
        <dbReference type="ARBA" id="ARBA00034120"/>
    </source>
</evidence>